<feature type="compositionally biased region" description="Acidic residues" evidence="1">
    <location>
        <begin position="2718"/>
        <end position="2730"/>
    </location>
</feature>
<feature type="region of interest" description="Disordered" evidence="1">
    <location>
        <begin position="2685"/>
        <end position="3002"/>
    </location>
</feature>
<reference evidence="2" key="1">
    <citation type="submission" date="2023-02" db="EMBL/GenBank/DDBJ databases">
        <title>Colletotrichum kahawae CIFC_Que2 genome sequencing and assembly.</title>
        <authorList>
            <person name="Baroncelli R."/>
        </authorList>
    </citation>
    <scope>NUCLEOTIDE SEQUENCE</scope>
    <source>
        <strain evidence="2">CIFC_Que2</strain>
    </source>
</reference>
<feature type="compositionally biased region" description="Polar residues" evidence="1">
    <location>
        <begin position="808"/>
        <end position="821"/>
    </location>
</feature>
<feature type="compositionally biased region" description="Polar residues" evidence="1">
    <location>
        <begin position="576"/>
        <end position="588"/>
    </location>
</feature>
<feature type="compositionally biased region" description="Acidic residues" evidence="1">
    <location>
        <begin position="2221"/>
        <end position="2233"/>
    </location>
</feature>
<feature type="compositionally biased region" description="Acidic residues" evidence="1">
    <location>
        <begin position="662"/>
        <end position="674"/>
    </location>
</feature>
<dbReference type="Proteomes" id="UP001281614">
    <property type="component" value="Unassembled WGS sequence"/>
</dbReference>
<feature type="compositionally biased region" description="Acidic residues" evidence="1">
    <location>
        <begin position="600"/>
        <end position="610"/>
    </location>
</feature>
<feature type="compositionally biased region" description="Low complexity" evidence="1">
    <location>
        <begin position="399"/>
        <end position="409"/>
    </location>
</feature>
<feature type="compositionally biased region" description="Basic and acidic residues" evidence="1">
    <location>
        <begin position="2605"/>
        <end position="2622"/>
    </location>
</feature>
<feature type="compositionally biased region" description="Basic and acidic residues" evidence="1">
    <location>
        <begin position="1472"/>
        <end position="1506"/>
    </location>
</feature>
<feature type="compositionally biased region" description="Polar residues" evidence="1">
    <location>
        <begin position="2625"/>
        <end position="2635"/>
    </location>
</feature>
<feature type="compositionally biased region" description="Basic and acidic residues" evidence="1">
    <location>
        <begin position="2472"/>
        <end position="2485"/>
    </location>
</feature>
<feature type="compositionally biased region" description="Acidic residues" evidence="1">
    <location>
        <begin position="2072"/>
        <end position="2084"/>
    </location>
</feature>
<feature type="compositionally biased region" description="Basic and acidic residues" evidence="1">
    <location>
        <begin position="870"/>
        <end position="891"/>
    </location>
</feature>
<feature type="compositionally biased region" description="Low complexity" evidence="1">
    <location>
        <begin position="895"/>
        <end position="916"/>
    </location>
</feature>
<protein>
    <submittedName>
        <fullName evidence="2">Uncharacterized protein</fullName>
    </submittedName>
</protein>
<feature type="compositionally biased region" description="Polar residues" evidence="1">
    <location>
        <begin position="2702"/>
        <end position="2714"/>
    </location>
</feature>
<feature type="compositionally biased region" description="Polar residues" evidence="1">
    <location>
        <begin position="2903"/>
        <end position="2923"/>
    </location>
</feature>
<feature type="compositionally biased region" description="Polar residues" evidence="1">
    <location>
        <begin position="1668"/>
        <end position="1692"/>
    </location>
</feature>
<feature type="compositionally biased region" description="Basic and acidic residues" evidence="1">
    <location>
        <begin position="624"/>
        <end position="644"/>
    </location>
</feature>
<evidence type="ECO:0000313" key="3">
    <source>
        <dbReference type="Proteomes" id="UP001281614"/>
    </source>
</evidence>
<feature type="compositionally biased region" description="Basic and acidic residues" evidence="1">
    <location>
        <begin position="1326"/>
        <end position="1338"/>
    </location>
</feature>
<feature type="compositionally biased region" description="Basic and acidic residues" evidence="1">
    <location>
        <begin position="921"/>
        <end position="935"/>
    </location>
</feature>
<feature type="compositionally biased region" description="Acidic residues" evidence="1">
    <location>
        <begin position="497"/>
        <end position="507"/>
    </location>
</feature>
<feature type="compositionally biased region" description="Basic and acidic residues" evidence="1">
    <location>
        <begin position="1773"/>
        <end position="1785"/>
    </location>
</feature>
<feature type="compositionally biased region" description="Acidic residues" evidence="1">
    <location>
        <begin position="2275"/>
        <end position="2284"/>
    </location>
</feature>
<feature type="compositionally biased region" description="Polar residues" evidence="1">
    <location>
        <begin position="1227"/>
        <end position="1238"/>
    </location>
</feature>
<feature type="compositionally biased region" description="Pro residues" evidence="1">
    <location>
        <begin position="2254"/>
        <end position="2263"/>
    </location>
</feature>
<feature type="compositionally biased region" description="Basic and acidic residues" evidence="1">
    <location>
        <begin position="1057"/>
        <end position="1076"/>
    </location>
</feature>
<feature type="compositionally biased region" description="Pro residues" evidence="1">
    <location>
        <begin position="2199"/>
        <end position="2208"/>
    </location>
</feature>
<feature type="compositionally biased region" description="Acidic residues" evidence="1">
    <location>
        <begin position="936"/>
        <end position="946"/>
    </location>
</feature>
<gene>
    <name evidence="2" type="ORF">CKAH01_14002</name>
</gene>
<feature type="compositionally biased region" description="Basic and acidic residues" evidence="1">
    <location>
        <begin position="968"/>
        <end position="986"/>
    </location>
</feature>
<feature type="compositionally biased region" description="Acidic residues" evidence="1">
    <location>
        <begin position="724"/>
        <end position="735"/>
    </location>
</feature>
<feature type="compositionally biased region" description="Polar residues" evidence="1">
    <location>
        <begin position="2285"/>
        <end position="2304"/>
    </location>
</feature>
<feature type="compositionally biased region" description="Polar residues" evidence="1">
    <location>
        <begin position="1699"/>
        <end position="1709"/>
    </location>
</feature>
<feature type="compositionally biased region" description="Polar residues" evidence="1">
    <location>
        <begin position="2459"/>
        <end position="2469"/>
    </location>
</feature>
<name>A0AAD9YNE7_COLKA</name>
<feature type="compositionally biased region" description="Basic and acidic residues" evidence="1">
    <location>
        <begin position="675"/>
        <end position="689"/>
    </location>
</feature>
<feature type="compositionally biased region" description="Polar residues" evidence="1">
    <location>
        <begin position="2325"/>
        <end position="2369"/>
    </location>
</feature>
<feature type="compositionally biased region" description="Basic and acidic residues" evidence="1">
    <location>
        <begin position="194"/>
        <end position="203"/>
    </location>
</feature>
<feature type="compositionally biased region" description="Low complexity" evidence="1">
    <location>
        <begin position="645"/>
        <end position="661"/>
    </location>
</feature>
<feature type="compositionally biased region" description="Acidic residues" evidence="1">
    <location>
        <begin position="955"/>
        <end position="967"/>
    </location>
</feature>
<keyword evidence="3" id="KW-1185">Reference proteome</keyword>
<sequence>MTAKTDVATLVAQMNEALASIHATIEGLSTSAAESDTKLDELEKKRDNTIAELQAAYEKEQAELAAARQKEQEEIAEQRRKEDEEREARRRREDEELAARKAKEDEEKLHTFDTTTHNVEDETDGLMDDIEDEAAKVIAEGEAKLAELEKKRAELNRLIEEQMKASVPPIPTRKRARTVRRAGGTISGQPSPLPKEETAEKAAESPAESAPPAPPAEGTPAAGTPAAEDKDTQEGDDSQPPNEEPVAEKSLEAVSTEEAQSSEDTPATEAAAPEAQETSKDDSVPEQPEEDAAPEEASEPAPTEEVKEDNDSDPHAAEETQEIPAETESISLVEVRGLAVEEPESAPAEEAVPAYEPAAETALAEQAPSEEPAQEASGDADTPSMEDATRDIPAEETSAPQEAPVAADAPEADDTAKEISTEAAEAEDTPVADKGLVDEAPIEEPAQQSTPAVEENLEVEASPSDEPVEQEMPADDTTPEPSAEKEDDDTPKNEEAQAGDDAVDDAAEERAIPEISTKAAADESTADDVPSVDPVENEEEHSKPSEETEQTAEVSAESQEAPEVSSKAVIEEENAQGETPAQDESSQPDVAAVHDHLPAQDDDQLPEEAEATNAPARSEVEDDSAPKEDLPKEEEVVSDHEKSAEVPTEVPTEEVSLPETTPAEDDSLPEDEVTAESHAEEPTEDKPEGAGDESPEAAQVAPQSTESGITEAEQVPTSELVVETPEDQCELDDAVEASTADQQPVDDATLGVEETRSLEDSQSGAVVVDDADDKASDEPQAPVDLAPEDSQSKDEDHEDQAADEQVVEPSQTEENVEQQDTLGADDNVQAQDASQEFQAEVSDQPTTQEEEEHLPTNASKDLEDADSEERDAMHSDGEEHARGVLDADDSAHGPSDAAADASVVTESVEVSEAAEVGQTEALKEAEDVAEPREPETALEQEVQETSEAEKTTAAESDEPEQSSEPQVDDEHAESVSALHVDEDKAESTSAPAEEDKNDQDDAEAIERSASPELGEVEEVKDSEDFLPLPEAANAADRDLEDTSAVRNDEPSQPAESEAEHSEAVSDQPAVDKDHEPSSPLQEDSSVHGDDVDEEETKVPEISADGGEELEEAKTAEDHSETQEPETIAAEPTPTVEDTSPPADDELAQAQEVDVDLEKVDDLPSMDTSEALQASRAELSDAVEETEAVDNVPEAHDIDEAIPEVSAIDSDVPAQATEVVDHEYAEVASSQLESTQPVQPSEPEAETKEVEHARPDPESDHEEKEETTGGPVEEDKLAQADDLTDADKNLSSGPDEHDEVNDADDSAAPVAHQDSSNHPESAVEEVPESRSLESPHAEEDSLATKAAHEVVPADDLHQRDVDIESEEAYSSETLAQKEIEHDQESSHVETSSPAQEPSHVEQPSDSEKEDNLEPREVPTQRVHEEKYGAESPPAAVQDELVRKEEENEHDEGDKSAMAEDQEEAYRPGTPIVEDVHRPSFDEDKHDHDDSTAHSLDDGAEVTRRSVELDEAEDDHPASFDDSQELGEKHDLSAITEHTEPATSTADDTSGLAASYYHPDTLSRNVSEAPDAAAESSYMTETTSMAAAADQDHDQEYHGDFEPSASAHDHGDASFSSSTKQVHFDDHVDSVDYDDDHSSPVLSVREEDSDAEETYVNPFARPMQQTAYNPFAQQTATETSEASNNPFARNTTTAADFLRSVSPQGQRSTSPEAEHFLRSASSFGSHPDEQARESPTTNPFARSTTPTGRSSSGSPLAQRSPGNPFARSTTPGSDFGHDADVTGHESTFEDPFAAAAPPVEGRQPTPQVPESYNPFARSPASDRSFLPTVSTLGASPVDTNPFAAARSRGRSGTVGSMGSMGSGADDASFGQAVPSIVGQEYPVGPMVDSDEEGEDPFSLGSVGQSSSPLASRLAVTPLDTIQERYNSELEDMDSDSEEPESLTGSQQLPPLQQRVPPPLPSIQERHGHGFEDSDEEEEDWNSNMPSQINPALTSSQHRESPPPPAPRVLSSQGFYQQEAADSSEDDEHLLESHSAAFTQPPPLSSSLHRATPPPPPPPRGSSSQGHYGQHLDDSSEEEQNENDWDNDFTPAQPTTLSTSQFGTTPPPPPPPRASSSLSQSRLHLEDSDEEDQGVLPSQDSQPFAMASSGYRATPPPPPPPRVPSSQGFHHQEQADSSEDEIPSIARPGQFPISSTSQFRATPPPPPPPRAPVSQSLHGQDLLDTSDEEEDMDDAWESNATRPGQMHSLSTSQYRATPPPPPPPRAPSAQDRYRQPLEDSDSEEEDLNANQYGQTTDVTVTLNNQLMESDPMATNPMTPASPLEPSPMATTNPMRSTSPLATVSPMSASPTAQQSPMETPFTASEPRSSQDLPSHPREEDGEESDDSWENINQRGEAARLAADSEFSAPMPQLRVDNYEQQWANASNDQISTASTYLTPAGPGDFTDTDSQEYATPLASAGFSASSQYTQGALDSPRHPESADIKDSAYDPAYAQATSRVPHGQDVPASHLEDSDSDSDNDSDYITPGIAPAAPSFLTQFNAPQQPEPTEPVLEQVIDSFQSDEDDGPKTAVMASDEPITQYASSRFGASSWRDELRSPSLFGASRHSRSDSLRSELQKSIHEGAETGQPSPLQTQAYQPEVHVQEVHSPEEAQMYGQAFGQDPYAAAAQQAQMYGQDPYAQQQFQQFGHVQDDEEQYGRPQYSPDYQQTQHGQLSSLEAELQEADDSSEDEFEHATPQLAPQQSEQAPDVSPLALRQESSPATPSRATPATPVHGTPSTPSRGLANSRHNPDRPQTPPSQPVVEEGFDPDAFVPRDVTNVPWHARTDSVPYSVQSQSTIDSMASSPIHSALPVDKHEPVIRDSWPASVHNLTRPRNDSTLTDRSFDDPFKYDGGGTKSLHGASGSVGSTSDSPPRASGTGSSPGSLISRMRGIFEGNQAKQEPASPVRSRPVSGVFHPVRRAKPEDEDDGPGYQRKAGFLNEAEDEVDEQSALLRNSAGGLEAN</sequence>
<feature type="compositionally biased region" description="Acidic residues" evidence="1">
    <location>
        <begin position="1926"/>
        <end position="1938"/>
    </location>
</feature>
<feature type="compositionally biased region" description="Polar residues" evidence="1">
    <location>
        <begin position="1979"/>
        <end position="1993"/>
    </location>
</feature>
<proteinExistence type="predicted"/>
<feature type="compositionally biased region" description="Acidic residues" evidence="1">
    <location>
        <begin position="2376"/>
        <end position="2385"/>
    </location>
</feature>
<feature type="compositionally biased region" description="Low complexity" evidence="1">
    <location>
        <begin position="1841"/>
        <end position="1866"/>
    </location>
</feature>
<feature type="compositionally biased region" description="Polar residues" evidence="1">
    <location>
        <begin position="2235"/>
        <end position="2252"/>
    </location>
</feature>
<feature type="compositionally biased region" description="Basic and acidic residues" evidence="1">
    <location>
        <begin position="1438"/>
        <end position="1456"/>
    </location>
</feature>
<feature type="region of interest" description="Disordered" evidence="1">
    <location>
        <begin position="1220"/>
        <end position="1650"/>
    </location>
</feature>
<feature type="compositionally biased region" description="Acidic residues" evidence="1">
    <location>
        <begin position="466"/>
        <end position="478"/>
    </location>
</feature>
<dbReference type="EMBL" id="VYYT01000070">
    <property type="protein sequence ID" value="KAK2772195.1"/>
    <property type="molecule type" value="Genomic_DNA"/>
</dbReference>
<feature type="compositionally biased region" description="Basic and acidic residues" evidence="1">
    <location>
        <begin position="1244"/>
        <end position="1278"/>
    </location>
</feature>
<feature type="compositionally biased region" description="Polar residues" evidence="1">
    <location>
        <begin position="2827"/>
        <end position="2845"/>
    </location>
</feature>
<feature type="compositionally biased region" description="Low complexity" evidence="1">
    <location>
        <begin position="1740"/>
        <end position="1753"/>
    </location>
</feature>
<feature type="compositionally biased region" description="Basic and acidic residues" evidence="1">
    <location>
        <begin position="1524"/>
        <end position="1538"/>
    </location>
</feature>
<feature type="region of interest" description="Disordered" evidence="1">
    <location>
        <begin position="2430"/>
        <end position="2637"/>
    </location>
</feature>
<feature type="compositionally biased region" description="Low complexity" evidence="1">
    <location>
        <begin position="345"/>
        <end position="377"/>
    </location>
</feature>
<feature type="compositionally biased region" description="Basic and acidic residues" evidence="1">
    <location>
        <begin position="1404"/>
        <end position="1427"/>
    </location>
</feature>
<feature type="compositionally biased region" description="Acidic residues" evidence="1">
    <location>
        <begin position="796"/>
        <end position="806"/>
    </location>
</feature>
<feature type="region of interest" description="Disordered" evidence="1">
    <location>
        <begin position="1668"/>
        <end position="2418"/>
    </location>
</feature>
<accession>A0AAD9YNE7</accession>
<feature type="region of interest" description="Disordered" evidence="1">
    <location>
        <begin position="61"/>
        <end position="128"/>
    </location>
</feature>
<feature type="compositionally biased region" description="Low complexity" evidence="1">
    <location>
        <begin position="2757"/>
        <end position="2770"/>
    </location>
</feature>
<comment type="caution">
    <text evidence="2">The sequence shown here is derived from an EMBL/GenBank/DDBJ whole genome shotgun (WGS) entry which is preliminary data.</text>
</comment>
<feature type="region of interest" description="Disordered" evidence="1">
    <location>
        <begin position="159"/>
        <end position="1146"/>
    </location>
</feature>
<feature type="compositionally biased region" description="Basic and acidic residues" evidence="1">
    <location>
        <begin position="61"/>
        <end position="111"/>
    </location>
</feature>
<feature type="compositionally biased region" description="Basic and acidic residues" evidence="1">
    <location>
        <begin position="1588"/>
        <end position="1610"/>
    </location>
</feature>
<feature type="compositionally biased region" description="Acidic residues" evidence="1">
    <location>
        <begin position="287"/>
        <end position="298"/>
    </location>
</feature>
<evidence type="ECO:0000313" key="2">
    <source>
        <dbReference type="EMBL" id="KAK2772195.1"/>
    </source>
</evidence>
<feature type="compositionally biased region" description="Polar residues" evidence="1">
    <location>
        <begin position="828"/>
        <end position="847"/>
    </location>
</feature>
<feature type="compositionally biased region" description="Basic and acidic residues" evidence="1">
    <location>
        <begin position="1111"/>
        <end position="1121"/>
    </location>
</feature>
<feature type="compositionally biased region" description="Acidic residues" evidence="1">
    <location>
        <begin position="1295"/>
        <end position="1304"/>
    </location>
</feature>
<feature type="compositionally biased region" description="Polar residues" evidence="1">
    <location>
        <begin position="2087"/>
        <end position="2101"/>
    </location>
</feature>
<feature type="compositionally biased region" description="Basic and acidic residues" evidence="1">
    <location>
        <begin position="1374"/>
        <end position="1386"/>
    </location>
</feature>
<organism evidence="2 3">
    <name type="scientific">Colletotrichum kahawae</name>
    <name type="common">Coffee berry disease fungus</name>
    <dbReference type="NCBI Taxonomy" id="34407"/>
    <lineage>
        <taxon>Eukaryota</taxon>
        <taxon>Fungi</taxon>
        <taxon>Dikarya</taxon>
        <taxon>Ascomycota</taxon>
        <taxon>Pezizomycotina</taxon>
        <taxon>Sordariomycetes</taxon>
        <taxon>Hypocreomycetidae</taxon>
        <taxon>Glomerellales</taxon>
        <taxon>Glomerellaceae</taxon>
        <taxon>Colletotrichum</taxon>
        <taxon>Colletotrichum gloeosporioides species complex</taxon>
    </lineage>
</organism>
<feature type="compositionally biased region" description="Low complexity" evidence="1">
    <location>
        <begin position="265"/>
        <end position="275"/>
    </location>
</feature>
<feature type="compositionally biased region" description="Pro residues" evidence="1">
    <location>
        <begin position="2151"/>
        <end position="2160"/>
    </location>
</feature>
<feature type="region of interest" description="Disordered" evidence="1">
    <location>
        <begin position="1159"/>
        <end position="1195"/>
    </location>
</feature>
<evidence type="ECO:0000256" key="1">
    <source>
        <dbReference type="SAM" id="MobiDB-lite"/>
    </source>
</evidence>